<evidence type="ECO:0000256" key="1">
    <source>
        <dbReference type="SAM" id="Phobius"/>
    </source>
</evidence>
<dbReference type="EMBL" id="LLZU01000005">
    <property type="protein sequence ID" value="KRV50404.1"/>
    <property type="molecule type" value="Genomic_DNA"/>
</dbReference>
<dbReference type="InterPro" id="IPR055214">
    <property type="entry name" value="PTP-NADK"/>
</dbReference>
<dbReference type="Gene3D" id="3.90.190.10">
    <property type="entry name" value="Protein tyrosine phosphatase superfamily"/>
    <property type="match status" value="1"/>
</dbReference>
<evidence type="ECO:0000313" key="3">
    <source>
        <dbReference type="EMBL" id="KRV50404.1"/>
    </source>
</evidence>
<keyword evidence="1" id="KW-1133">Transmembrane helix</keyword>
<dbReference type="InterPro" id="IPR016130">
    <property type="entry name" value="Tyr_Pase_AS"/>
</dbReference>
<dbReference type="InterPro" id="IPR029021">
    <property type="entry name" value="Prot-tyrosine_phosphatase-like"/>
</dbReference>
<sequence>MSAIRVAIGGAWLRRPWSEVVLPLPRFPRTSAPPAGSVPSSPPVVRPWRTAARVLVAALVMYGLLWLTGVLGILGATLVARQSQPAGVRMEGINHFVAVDDEVLRGSAPGDRGYRALARRGVTTVVDLRAEELSHRQLSAPGRAGLRLVRLPVRDGQTPTPRQVERFLATVEQAGGRVFVHCGAGVGRSGSMSAAYLVRTGQESPAGATFRNLAVGPPSLEQIYYAWHLRRDASAQPPLVVRAVSRALDAPRRLWSSW</sequence>
<evidence type="ECO:0000259" key="2">
    <source>
        <dbReference type="PROSITE" id="PS50056"/>
    </source>
</evidence>
<protein>
    <recommendedName>
        <fullName evidence="2">Tyrosine specific protein phosphatases domain-containing protein</fullName>
    </recommendedName>
</protein>
<dbReference type="Pfam" id="PF22741">
    <property type="entry name" value="PTP-NADK"/>
    <property type="match status" value="1"/>
</dbReference>
<feature type="transmembrane region" description="Helical" evidence="1">
    <location>
        <begin position="54"/>
        <end position="80"/>
    </location>
</feature>
<name>A0A0T6LWH7_WENVI</name>
<dbReference type="eggNOG" id="COG2453">
    <property type="taxonomic scope" value="Bacteria"/>
</dbReference>
<keyword evidence="4" id="KW-1185">Reference proteome</keyword>
<dbReference type="PROSITE" id="PS00383">
    <property type="entry name" value="TYR_PHOSPHATASE_1"/>
    <property type="match status" value="1"/>
</dbReference>
<accession>A0A0T6LWH7</accession>
<dbReference type="RefSeq" id="WP_018381736.1">
    <property type="nucleotide sequence ID" value="NZ_LLZU01000005.1"/>
</dbReference>
<dbReference type="STRING" id="76728.AQ490_15020"/>
<organism evidence="3 4">
    <name type="scientific">Wenjunlia vitaminophila</name>
    <name type="common">Streptomyces vitaminophilus</name>
    <dbReference type="NCBI Taxonomy" id="76728"/>
    <lineage>
        <taxon>Bacteria</taxon>
        <taxon>Bacillati</taxon>
        <taxon>Actinomycetota</taxon>
        <taxon>Actinomycetes</taxon>
        <taxon>Kitasatosporales</taxon>
        <taxon>Streptomycetaceae</taxon>
        <taxon>Wenjunlia</taxon>
    </lineage>
</organism>
<keyword evidence="1" id="KW-0812">Transmembrane</keyword>
<evidence type="ECO:0000313" key="4">
    <source>
        <dbReference type="Proteomes" id="UP000050867"/>
    </source>
</evidence>
<dbReference type="InterPro" id="IPR050561">
    <property type="entry name" value="PTP"/>
</dbReference>
<dbReference type="AlphaFoldDB" id="A0A0T6LWH7"/>
<gene>
    <name evidence="3" type="ORF">AQ490_15020</name>
</gene>
<dbReference type="OrthoDB" id="9806482at2"/>
<keyword evidence="1" id="KW-0472">Membrane</keyword>
<comment type="caution">
    <text evidence="3">The sequence shown here is derived from an EMBL/GenBank/DDBJ whole genome shotgun (WGS) entry which is preliminary data.</text>
</comment>
<feature type="domain" description="Tyrosine specific protein phosphatases" evidence="2">
    <location>
        <begin position="162"/>
        <end position="198"/>
    </location>
</feature>
<dbReference type="Proteomes" id="UP000050867">
    <property type="component" value="Unassembled WGS sequence"/>
</dbReference>
<dbReference type="SUPFAM" id="SSF52799">
    <property type="entry name" value="(Phosphotyrosine protein) phosphatases II"/>
    <property type="match status" value="1"/>
</dbReference>
<proteinExistence type="predicted"/>
<reference evidence="3" key="1">
    <citation type="submission" date="2015-10" db="EMBL/GenBank/DDBJ databases">
        <title>Draft genome sequence of pyrrolomycin-producing Streptomyces vitaminophilus.</title>
        <authorList>
            <person name="Graham D.E."/>
            <person name="Mahan K.M."/>
            <person name="Klingeman D.M."/>
            <person name="Hettich R.L."/>
            <person name="Parry R.J."/>
        </authorList>
    </citation>
    <scope>NUCLEOTIDE SEQUENCE [LARGE SCALE GENOMIC DNA]</scope>
    <source>
        <strain evidence="3">ATCC 31673</strain>
    </source>
</reference>
<dbReference type="PROSITE" id="PS50056">
    <property type="entry name" value="TYR_PHOSPHATASE_2"/>
    <property type="match status" value="1"/>
</dbReference>
<dbReference type="InterPro" id="IPR000387">
    <property type="entry name" value="Tyr_Pase_dom"/>
</dbReference>
<dbReference type="PANTHER" id="PTHR23339">
    <property type="entry name" value="TYROSINE SPECIFIC PROTEIN PHOSPHATASE AND DUAL SPECIFICITY PROTEIN PHOSPHATASE"/>
    <property type="match status" value="1"/>
</dbReference>